<keyword evidence="5 9" id="KW-0413">Isomerase</keyword>
<comment type="caution">
    <text evidence="16">The sequence shown here is derived from an EMBL/GenBank/DDBJ whole genome shotgun (WGS) entry which is preliminary data.</text>
</comment>
<evidence type="ECO:0000256" key="3">
    <source>
        <dbReference type="ARBA" id="ARBA00022723"/>
    </source>
</evidence>
<dbReference type="eggNOG" id="COG1109">
    <property type="taxonomic scope" value="Bacteria"/>
</dbReference>
<dbReference type="FunFam" id="3.40.120.10:FF:000002">
    <property type="entry name" value="Phosphoglucosamine mutase"/>
    <property type="match status" value="1"/>
</dbReference>
<keyword evidence="17" id="KW-1185">Reference proteome</keyword>
<dbReference type="GO" id="GO:0005829">
    <property type="term" value="C:cytosol"/>
    <property type="evidence" value="ECO:0007669"/>
    <property type="project" value="TreeGrafter"/>
</dbReference>
<dbReference type="InterPro" id="IPR050060">
    <property type="entry name" value="Phosphoglucosamine_mutase"/>
</dbReference>
<dbReference type="STRING" id="553973.CLOHYLEM_06948"/>
<dbReference type="FunFam" id="3.30.310.50:FF:000001">
    <property type="entry name" value="Phosphoglucosamine mutase"/>
    <property type="match status" value="1"/>
</dbReference>
<evidence type="ECO:0000256" key="7">
    <source>
        <dbReference type="ARBA" id="ARBA00066330"/>
    </source>
</evidence>
<feature type="binding site" evidence="9">
    <location>
        <position position="251"/>
    </location>
    <ligand>
        <name>Mg(2+)</name>
        <dbReference type="ChEBI" id="CHEBI:18420"/>
    </ligand>
</feature>
<evidence type="ECO:0000256" key="5">
    <source>
        <dbReference type="ARBA" id="ARBA00023235"/>
    </source>
</evidence>
<accession>C0C4D2</accession>
<reference evidence="16" key="1">
    <citation type="submission" date="2009-02" db="EMBL/GenBank/DDBJ databases">
        <authorList>
            <person name="Fulton L."/>
            <person name="Clifton S."/>
            <person name="Fulton B."/>
            <person name="Xu J."/>
            <person name="Minx P."/>
            <person name="Pepin K.H."/>
            <person name="Johnson M."/>
            <person name="Bhonagiri V."/>
            <person name="Nash W.E."/>
            <person name="Mardis E.R."/>
            <person name="Wilson R.K."/>
        </authorList>
    </citation>
    <scope>NUCLEOTIDE SEQUENCE [LARGE SCALE GENOMIC DNA]</scope>
    <source>
        <strain evidence="16">DSM 15053</strain>
    </source>
</reference>
<dbReference type="Gene3D" id="3.30.310.50">
    <property type="entry name" value="Alpha-D-phosphohexomutase, C-terminal domain"/>
    <property type="match status" value="1"/>
</dbReference>
<dbReference type="GO" id="GO:0006048">
    <property type="term" value="P:UDP-N-acetylglucosamine biosynthetic process"/>
    <property type="evidence" value="ECO:0007669"/>
    <property type="project" value="TreeGrafter"/>
</dbReference>
<evidence type="ECO:0000259" key="14">
    <source>
        <dbReference type="Pfam" id="PF02879"/>
    </source>
</evidence>
<keyword evidence="2 9" id="KW-0597">Phosphoprotein</keyword>
<feature type="domain" description="Alpha-D-phosphohexomutase alpha/beta/alpha" evidence="14">
    <location>
        <begin position="181"/>
        <end position="262"/>
    </location>
</feature>
<dbReference type="HOGENOM" id="CLU_016950_7_0_9"/>
<dbReference type="PRINTS" id="PR00509">
    <property type="entry name" value="PGMPMM"/>
</dbReference>
<comment type="cofactor">
    <cofactor evidence="9">
        <name>Mg(2+)</name>
        <dbReference type="ChEBI" id="CHEBI:18420"/>
    </cofactor>
    <text evidence="9">Binds 1 Mg(2+) ion per subunit.</text>
</comment>
<feature type="binding site" description="via phosphate group" evidence="9">
    <location>
        <position position="109"/>
    </location>
    <ligand>
        <name>Mg(2+)</name>
        <dbReference type="ChEBI" id="CHEBI:18420"/>
    </ligand>
</feature>
<evidence type="ECO:0000259" key="12">
    <source>
        <dbReference type="Pfam" id="PF00408"/>
    </source>
</evidence>
<dbReference type="Pfam" id="PF02879">
    <property type="entry name" value="PGM_PMM_II"/>
    <property type="match status" value="1"/>
</dbReference>
<protein>
    <recommendedName>
        <fullName evidence="8 9">Phosphoglucosamine mutase</fullName>
        <ecNumber evidence="7 9">5.4.2.10</ecNumber>
    </recommendedName>
</protein>
<dbReference type="SUPFAM" id="SSF55957">
    <property type="entry name" value="Phosphoglucomutase, C-terminal domain"/>
    <property type="match status" value="1"/>
</dbReference>
<evidence type="ECO:0000313" key="16">
    <source>
        <dbReference type="EMBL" id="EEG72925.1"/>
    </source>
</evidence>
<organism evidence="16 17">
    <name type="scientific">[Clostridium] hylemonae DSM 15053</name>
    <dbReference type="NCBI Taxonomy" id="553973"/>
    <lineage>
        <taxon>Bacteria</taxon>
        <taxon>Bacillati</taxon>
        <taxon>Bacillota</taxon>
        <taxon>Clostridia</taxon>
        <taxon>Lachnospirales</taxon>
        <taxon>Lachnospiraceae</taxon>
    </lineage>
</organism>
<comment type="similarity">
    <text evidence="1 9 10">Belongs to the phosphohexose mutase family.</text>
</comment>
<comment type="PTM">
    <text evidence="9">Activated by phosphorylation.</text>
</comment>
<dbReference type="GO" id="GO:0000287">
    <property type="term" value="F:magnesium ion binding"/>
    <property type="evidence" value="ECO:0007669"/>
    <property type="project" value="UniProtKB-UniRule"/>
</dbReference>
<reference evidence="16" key="2">
    <citation type="submission" date="2013-06" db="EMBL/GenBank/DDBJ databases">
        <title>Draft genome sequence of Clostridium hylemonae (DSM 15053).</title>
        <authorList>
            <person name="Sudarsanam P."/>
            <person name="Ley R."/>
            <person name="Guruge J."/>
            <person name="Turnbaugh P.J."/>
            <person name="Mahowald M."/>
            <person name="Liep D."/>
            <person name="Gordon J."/>
        </authorList>
    </citation>
    <scope>NUCLEOTIDE SEQUENCE</scope>
    <source>
        <strain evidence="16">DSM 15053</strain>
    </source>
</reference>
<dbReference type="SUPFAM" id="SSF53738">
    <property type="entry name" value="Phosphoglucomutase, first 3 domains"/>
    <property type="match status" value="3"/>
</dbReference>
<dbReference type="InterPro" id="IPR036900">
    <property type="entry name" value="A-D-PHexomutase_C_sf"/>
</dbReference>
<dbReference type="Pfam" id="PF02878">
    <property type="entry name" value="PGM_PMM_I"/>
    <property type="match status" value="1"/>
</dbReference>
<dbReference type="PANTHER" id="PTHR42946">
    <property type="entry name" value="PHOSPHOHEXOSE MUTASE"/>
    <property type="match status" value="1"/>
</dbReference>
<dbReference type="GO" id="GO:0009252">
    <property type="term" value="P:peptidoglycan biosynthetic process"/>
    <property type="evidence" value="ECO:0007669"/>
    <property type="project" value="TreeGrafter"/>
</dbReference>
<keyword evidence="4 9" id="KW-0460">Magnesium</keyword>
<dbReference type="InterPro" id="IPR005843">
    <property type="entry name" value="A-D-PHexomutase_C"/>
</dbReference>
<evidence type="ECO:0000256" key="2">
    <source>
        <dbReference type="ARBA" id="ARBA00022553"/>
    </source>
</evidence>
<dbReference type="InterPro" id="IPR005845">
    <property type="entry name" value="A-D-PHexomutase_a/b/a-II"/>
</dbReference>
<dbReference type="InterPro" id="IPR016055">
    <property type="entry name" value="A-D-PHexomutase_a/b/a-I/II/III"/>
</dbReference>
<feature type="binding site" evidence="9">
    <location>
        <position position="249"/>
    </location>
    <ligand>
        <name>Mg(2+)</name>
        <dbReference type="ChEBI" id="CHEBI:18420"/>
    </ligand>
</feature>
<dbReference type="FunFam" id="3.40.120.10:FF:000001">
    <property type="entry name" value="Phosphoglucosamine mutase"/>
    <property type="match status" value="1"/>
</dbReference>
<comment type="function">
    <text evidence="9 11">Catalyzes the conversion of glucosamine-6-phosphate to glucosamine-1-phosphate.</text>
</comment>
<feature type="domain" description="Alpha-D-phosphohexomutase alpha/beta/alpha" evidence="15">
    <location>
        <begin position="266"/>
        <end position="375"/>
    </location>
</feature>
<dbReference type="Pfam" id="PF00408">
    <property type="entry name" value="PGM_PMM_IV"/>
    <property type="match status" value="1"/>
</dbReference>
<dbReference type="PANTHER" id="PTHR42946:SF1">
    <property type="entry name" value="PHOSPHOGLUCOMUTASE (ALPHA-D-GLUCOSE-1,6-BISPHOSPHATE-DEPENDENT)"/>
    <property type="match status" value="1"/>
</dbReference>
<dbReference type="Proteomes" id="UP000004893">
    <property type="component" value="Unassembled WGS sequence"/>
</dbReference>
<evidence type="ECO:0000256" key="11">
    <source>
        <dbReference type="RuleBase" id="RU004327"/>
    </source>
</evidence>
<dbReference type="InterPro" id="IPR005846">
    <property type="entry name" value="A-D-PHexomutase_a/b/a-III"/>
</dbReference>
<evidence type="ECO:0000256" key="6">
    <source>
        <dbReference type="ARBA" id="ARBA00050364"/>
    </source>
</evidence>
<feature type="domain" description="Alpha-D-phosphohexomutase C-terminal" evidence="12">
    <location>
        <begin position="382"/>
        <end position="448"/>
    </location>
</feature>
<dbReference type="InterPro" id="IPR006352">
    <property type="entry name" value="GlmM_bact"/>
</dbReference>
<sequence length="458" mass="50403">MSNDMEETFIMGKYFGTDGFRGEANEKLTVEHAFKVGRFLGWYYGQDHKAKVVIGKDTRRSSYMFEYALVAGLTASGADAYLLHVTTTPSVSYVTRTDNFDCGIMISASHNPFYDNGIKVINGKGHKLEAEVEDKIEKYIDGETGEIPLAKQEKIGRTVDYAAGRNRYIGYLISLATRSFEDMRVGLDCSNGSAFAIAKSVYDALGAKTYVINNEPDGTNINTNCGSTHIEVLQEYVKEKKLDVAFAYDGDADRCIAVDENGSVVDGDLILYICGKYLKENGRLNGDTIVTTIMSNLGLYKACDKAGLKYEKTAVGDKYVYENMVQNNFSLGGEQSGHIIFSKHATTGDGILTSLMVMEVMLEKKMSLSKLAEEVKIYPQLLKNVRVSDKKTAREDPQVVRAVEAVAEALGDDGRILVRESGTEPVIRVMVEAATDELCARYVDQVIDVMGQQGLITG</sequence>
<feature type="modified residue" description="Phosphoserine" evidence="9">
    <location>
        <position position="109"/>
    </location>
</feature>
<feature type="binding site" evidence="9">
    <location>
        <position position="253"/>
    </location>
    <ligand>
        <name>Mg(2+)</name>
        <dbReference type="ChEBI" id="CHEBI:18420"/>
    </ligand>
</feature>
<evidence type="ECO:0000256" key="10">
    <source>
        <dbReference type="RuleBase" id="RU004326"/>
    </source>
</evidence>
<proteinExistence type="inferred from homology"/>
<name>C0C4D2_9FIRM</name>
<evidence type="ECO:0000256" key="8">
    <source>
        <dbReference type="ARBA" id="ARBA00068193"/>
    </source>
</evidence>
<keyword evidence="3 9" id="KW-0479">Metal-binding</keyword>
<dbReference type="HAMAP" id="MF_01554_B">
    <property type="entry name" value="GlmM_B"/>
    <property type="match status" value="1"/>
</dbReference>
<dbReference type="GO" id="GO:0008966">
    <property type="term" value="F:phosphoglucosamine mutase activity"/>
    <property type="evidence" value="ECO:0007669"/>
    <property type="project" value="UniProtKB-UniRule"/>
</dbReference>
<feature type="domain" description="Alpha-D-phosphohexomutase alpha/beta/alpha" evidence="13">
    <location>
        <begin position="13"/>
        <end position="143"/>
    </location>
</feature>
<evidence type="ECO:0000259" key="13">
    <source>
        <dbReference type="Pfam" id="PF02878"/>
    </source>
</evidence>
<dbReference type="NCBIfam" id="TIGR01455">
    <property type="entry name" value="glmM"/>
    <property type="match status" value="1"/>
</dbReference>
<evidence type="ECO:0000256" key="9">
    <source>
        <dbReference type="HAMAP-Rule" id="MF_01554"/>
    </source>
</evidence>
<dbReference type="GO" id="GO:0004615">
    <property type="term" value="F:phosphomannomutase activity"/>
    <property type="evidence" value="ECO:0007669"/>
    <property type="project" value="TreeGrafter"/>
</dbReference>
<dbReference type="EC" id="5.4.2.10" evidence="7 9"/>
<dbReference type="AlphaFoldDB" id="C0C4D2"/>
<feature type="active site" description="Phosphoserine intermediate" evidence="9">
    <location>
        <position position="109"/>
    </location>
</feature>
<dbReference type="PROSITE" id="PS00710">
    <property type="entry name" value="PGM_PMM"/>
    <property type="match status" value="1"/>
</dbReference>
<evidence type="ECO:0000256" key="1">
    <source>
        <dbReference type="ARBA" id="ARBA00010231"/>
    </source>
</evidence>
<dbReference type="GO" id="GO:0005975">
    <property type="term" value="P:carbohydrate metabolic process"/>
    <property type="evidence" value="ECO:0007669"/>
    <property type="project" value="InterPro"/>
</dbReference>
<dbReference type="EMBL" id="ABYI02000034">
    <property type="protein sequence ID" value="EEG72925.1"/>
    <property type="molecule type" value="Genomic_DNA"/>
</dbReference>
<dbReference type="InterPro" id="IPR005844">
    <property type="entry name" value="A-D-PHexomutase_a/b/a-I"/>
</dbReference>
<dbReference type="InterPro" id="IPR005841">
    <property type="entry name" value="Alpha-D-phosphohexomutase_SF"/>
</dbReference>
<dbReference type="InterPro" id="IPR016066">
    <property type="entry name" value="A-D-PHexomutase_CS"/>
</dbReference>
<gene>
    <name evidence="9 16" type="primary">glmM</name>
    <name evidence="16" type="ORF">CLOHYLEM_06948</name>
</gene>
<evidence type="ECO:0000256" key="4">
    <source>
        <dbReference type="ARBA" id="ARBA00022842"/>
    </source>
</evidence>
<dbReference type="Pfam" id="PF02880">
    <property type="entry name" value="PGM_PMM_III"/>
    <property type="match status" value="1"/>
</dbReference>
<comment type="catalytic activity">
    <reaction evidence="6 9 11">
        <text>alpha-D-glucosamine 1-phosphate = D-glucosamine 6-phosphate</text>
        <dbReference type="Rhea" id="RHEA:23424"/>
        <dbReference type="ChEBI" id="CHEBI:58516"/>
        <dbReference type="ChEBI" id="CHEBI:58725"/>
        <dbReference type="EC" id="5.4.2.10"/>
    </reaction>
</comment>
<evidence type="ECO:0000259" key="15">
    <source>
        <dbReference type="Pfam" id="PF02880"/>
    </source>
</evidence>
<dbReference type="Gene3D" id="3.40.120.10">
    <property type="entry name" value="Alpha-D-Glucose-1,6-Bisphosphate, subunit A, domain 3"/>
    <property type="match status" value="3"/>
</dbReference>
<evidence type="ECO:0000313" key="17">
    <source>
        <dbReference type="Proteomes" id="UP000004893"/>
    </source>
</evidence>
<dbReference type="CDD" id="cd05802">
    <property type="entry name" value="GlmM"/>
    <property type="match status" value="1"/>
</dbReference>